<feature type="domain" description="Bacterial type II secretion system protein E" evidence="4">
    <location>
        <begin position="1"/>
        <end position="69"/>
    </location>
</feature>
<dbReference type="GO" id="GO:0016887">
    <property type="term" value="F:ATP hydrolysis activity"/>
    <property type="evidence" value="ECO:0007669"/>
    <property type="project" value="TreeGrafter"/>
</dbReference>
<dbReference type="PANTHER" id="PTHR30258">
    <property type="entry name" value="TYPE II SECRETION SYSTEM PROTEIN GSPE-RELATED"/>
    <property type="match status" value="1"/>
</dbReference>
<feature type="non-terminal residue" evidence="5">
    <location>
        <position position="1"/>
    </location>
</feature>
<dbReference type="GO" id="GO:0005524">
    <property type="term" value="F:ATP binding"/>
    <property type="evidence" value="ECO:0007669"/>
    <property type="project" value="UniProtKB-KW"/>
</dbReference>
<dbReference type="Proteomes" id="UP000192288">
    <property type="component" value="Unassembled WGS sequence"/>
</dbReference>
<dbReference type="GO" id="GO:0005886">
    <property type="term" value="C:plasma membrane"/>
    <property type="evidence" value="ECO:0007669"/>
    <property type="project" value="TreeGrafter"/>
</dbReference>
<comment type="similarity">
    <text evidence="1">Belongs to the GSP E family.</text>
</comment>
<dbReference type="AlphaFoldDB" id="A0A1X0VBL6"/>
<dbReference type="InterPro" id="IPR027417">
    <property type="entry name" value="P-loop_NTPase"/>
</dbReference>
<evidence type="ECO:0000256" key="3">
    <source>
        <dbReference type="ARBA" id="ARBA00022840"/>
    </source>
</evidence>
<keyword evidence="2" id="KW-0547">Nucleotide-binding</keyword>
<dbReference type="InterPro" id="IPR001482">
    <property type="entry name" value="T2SS/T4SS_dom"/>
</dbReference>
<name>A0A1X0VBL6_LEUPS</name>
<sequence>TIEDPVEINAPAFVQLQVNETAGIDYTELIKVALRHRPEILLIGEIRDVKTDQAVIQAALSGHFGLKSIFETGFKRHSEPRLPSTAQINH</sequence>
<dbReference type="Pfam" id="PF00437">
    <property type="entry name" value="T2SSE"/>
    <property type="match status" value="1"/>
</dbReference>
<dbReference type="SUPFAM" id="SSF52540">
    <property type="entry name" value="P-loop containing nucleoside triphosphate hydrolases"/>
    <property type="match status" value="1"/>
</dbReference>
<keyword evidence="3" id="KW-0067">ATP-binding</keyword>
<evidence type="ECO:0000313" key="6">
    <source>
        <dbReference type="Proteomes" id="UP000192288"/>
    </source>
</evidence>
<dbReference type="Gene3D" id="3.40.50.300">
    <property type="entry name" value="P-loop containing nucleotide triphosphate hydrolases"/>
    <property type="match status" value="1"/>
</dbReference>
<protein>
    <recommendedName>
        <fullName evidence="4">Bacterial type II secretion system protein E domain-containing protein</fullName>
    </recommendedName>
</protein>
<gene>
    <name evidence="5" type="ORF">BMR96_09230</name>
</gene>
<comment type="caution">
    <text evidence="5">The sequence shown here is derived from an EMBL/GenBank/DDBJ whole genome shotgun (WGS) entry which is preliminary data.</text>
</comment>
<evidence type="ECO:0000259" key="4">
    <source>
        <dbReference type="Pfam" id="PF00437"/>
    </source>
</evidence>
<accession>A0A1X0VBL6</accession>
<dbReference type="EMBL" id="MPLS01000056">
    <property type="protein sequence ID" value="ORI97071.1"/>
    <property type="molecule type" value="Genomic_DNA"/>
</dbReference>
<evidence type="ECO:0000313" key="5">
    <source>
        <dbReference type="EMBL" id="ORI97071.1"/>
    </source>
</evidence>
<proteinExistence type="inferred from homology"/>
<organism evidence="5 6">
    <name type="scientific">Leuconostoc pseudomesenteroides</name>
    <dbReference type="NCBI Taxonomy" id="33968"/>
    <lineage>
        <taxon>Bacteria</taxon>
        <taxon>Bacillati</taxon>
        <taxon>Bacillota</taxon>
        <taxon>Bacilli</taxon>
        <taxon>Lactobacillales</taxon>
        <taxon>Lactobacillaceae</taxon>
        <taxon>Leuconostoc</taxon>
    </lineage>
</organism>
<evidence type="ECO:0000256" key="1">
    <source>
        <dbReference type="ARBA" id="ARBA00006611"/>
    </source>
</evidence>
<evidence type="ECO:0000256" key="2">
    <source>
        <dbReference type="ARBA" id="ARBA00022741"/>
    </source>
</evidence>
<dbReference type="RefSeq" id="WP_241887815.1">
    <property type="nucleotide sequence ID" value="NZ_MPLS01000056.1"/>
</dbReference>
<dbReference type="PANTHER" id="PTHR30258:SF2">
    <property type="entry name" value="COMG OPERON PROTEIN 1"/>
    <property type="match status" value="1"/>
</dbReference>
<reference evidence="5 6" key="1">
    <citation type="journal article" date="2017" name="Front. Microbiol.">
        <title>Genomic Characterization of Dairy Associated Leuconostoc Species and Diversity of Leuconostocs in Undefined Mixed Mesophilic Starter Cultures.</title>
        <authorList>
            <person name="Frantzen C.A."/>
            <person name="Kot W."/>
            <person name="Pedersen T.B."/>
            <person name="Ardo Y.M."/>
            <person name="Broadbent J.R."/>
            <person name="Neve H."/>
            <person name="Hansen L.H."/>
            <person name="Dal Bello F."/>
            <person name="Ostlie H.M."/>
            <person name="Kleppen H.P."/>
            <person name="Vogensen F.K."/>
            <person name="Holo H."/>
        </authorList>
    </citation>
    <scope>NUCLEOTIDE SEQUENCE [LARGE SCALE GENOMIC DNA]</scope>
    <source>
        <strain evidence="5 6">LMGCF08</strain>
    </source>
</reference>